<dbReference type="FunFam" id="3.80.30.20:FF:000003">
    <property type="entry name" value="CDK5 regulatory subunit-associated protein 1"/>
    <property type="match status" value="1"/>
</dbReference>
<dbReference type="SFLD" id="SFLDF00413">
    <property type="entry name" value="CDK5RAP1"/>
    <property type="match status" value="1"/>
</dbReference>
<comment type="caution">
    <text evidence="12">The sequence shown here is derived from an EMBL/GenBank/DDBJ whole genome shotgun (WGS) entry which is preliminary data.</text>
</comment>
<dbReference type="SUPFAM" id="SSF102114">
    <property type="entry name" value="Radical SAM enzymes"/>
    <property type="match status" value="1"/>
</dbReference>
<dbReference type="PROSITE" id="PS51918">
    <property type="entry name" value="RADICAL_SAM"/>
    <property type="match status" value="1"/>
</dbReference>
<organism evidence="12 13">
    <name type="scientific">Phaseolus coccineus</name>
    <name type="common">Scarlet runner bean</name>
    <name type="synonym">Phaseolus multiflorus</name>
    <dbReference type="NCBI Taxonomy" id="3886"/>
    <lineage>
        <taxon>Eukaryota</taxon>
        <taxon>Viridiplantae</taxon>
        <taxon>Streptophyta</taxon>
        <taxon>Embryophyta</taxon>
        <taxon>Tracheophyta</taxon>
        <taxon>Spermatophyta</taxon>
        <taxon>Magnoliopsida</taxon>
        <taxon>eudicotyledons</taxon>
        <taxon>Gunneridae</taxon>
        <taxon>Pentapetalae</taxon>
        <taxon>rosids</taxon>
        <taxon>fabids</taxon>
        <taxon>Fabales</taxon>
        <taxon>Fabaceae</taxon>
        <taxon>Papilionoideae</taxon>
        <taxon>50 kb inversion clade</taxon>
        <taxon>NPAAA clade</taxon>
        <taxon>indigoferoid/millettioid clade</taxon>
        <taxon>Phaseoleae</taxon>
        <taxon>Phaseolus</taxon>
    </lineage>
</organism>
<dbReference type="FunFam" id="3.40.50.12160:FF:000003">
    <property type="entry name" value="CDK5 regulatory subunit-associated protein 1"/>
    <property type="match status" value="1"/>
</dbReference>
<evidence type="ECO:0000259" key="10">
    <source>
        <dbReference type="PROSITE" id="PS51449"/>
    </source>
</evidence>
<dbReference type="GO" id="GO:0035597">
    <property type="term" value="F:tRNA-2-methylthio-N(6)-dimethylallyladenosine(37) synthase activity"/>
    <property type="evidence" value="ECO:0007669"/>
    <property type="project" value="TreeGrafter"/>
</dbReference>
<feature type="domain" description="Radical SAM core" evidence="11">
    <location>
        <begin position="299"/>
        <end position="555"/>
    </location>
</feature>
<evidence type="ECO:0000256" key="1">
    <source>
        <dbReference type="ARBA" id="ARBA00001966"/>
    </source>
</evidence>
<gene>
    <name evidence="12" type="ORF">VNO80_09350</name>
</gene>
<evidence type="ECO:0008006" key="14">
    <source>
        <dbReference type="Google" id="ProtNLM"/>
    </source>
</evidence>
<dbReference type="GO" id="GO:0080090">
    <property type="term" value="P:regulation of primary metabolic process"/>
    <property type="evidence" value="ECO:0007669"/>
    <property type="project" value="UniProtKB-ARBA"/>
</dbReference>
<dbReference type="SMART" id="SM00729">
    <property type="entry name" value="Elp3"/>
    <property type="match status" value="1"/>
</dbReference>
<dbReference type="GO" id="GO:0005739">
    <property type="term" value="C:mitochondrion"/>
    <property type="evidence" value="ECO:0007669"/>
    <property type="project" value="TreeGrafter"/>
</dbReference>
<protein>
    <recommendedName>
        <fullName evidence="14">CDK5RAP1-like protein</fullName>
    </recommendedName>
</protein>
<dbReference type="InterPro" id="IPR023404">
    <property type="entry name" value="rSAM_horseshoe"/>
</dbReference>
<dbReference type="NCBIfam" id="TIGR00089">
    <property type="entry name" value="MiaB/RimO family radical SAM methylthiotransferase"/>
    <property type="match status" value="1"/>
</dbReference>
<dbReference type="PANTHER" id="PTHR43020:SF2">
    <property type="entry name" value="MITOCHONDRIAL TRNA METHYLTHIOTRANSFERASE CDK5RAP1"/>
    <property type="match status" value="1"/>
</dbReference>
<evidence type="ECO:0000256" key="5">
    <source>
        <dbReference type="ARBA" id="ARBA00022723"/>
    </source>
</evidence>
<reference evidence="12 13" key="1">
    <citation type="submission" date="2024-01" db="EMBL/GenBank/DDBJ databases">
        <title>The genomes of 5 underutilized Papilionoideae crops provide insights into root nodulation and disease resistanc.</title>
        <authorList>
            <person name="Jiang F."/>
        </authorList>
    </citation>
    <scope>NUCLEOTIDE SEQUENCE [LARGE SCALE GENOMIC DNA]</scope>
    <source>
        <strain evidence="12">JINMINGXINNONG_FW02</strain>
        <tissue evidence="12">Leaves</tissue>
    </source>
</reference>
<dbReference type="GO" id="GO:0005829">
    <property type="term" value="C:cytosol"/>
    <property type="evidence" value="ECO:0007669"/>
    <property type="project" value="TreeGrafter"/>
</dbReference>
<accession>A0AAN9RDL4</accession>
<keyword evidence="6" id="KW-0408">Iron</keyword>
<feature type="domain" description="TRAM" evidence="9">
    <location>
        <begin position="558"/>
        <end position="634"/>
    </location>
</feature>
<comment type="similarity">
    <text evidence="2">Belongs to the methylthiotransferase family. MiaB subfamily.</text>
</comment>
<dbReference type="GO" id="GO:0051539">
    <property type="term" value="F:4 iron, 4 sulfur cluster binding"/>
    <property type="evidence" value="ECO:0007669"/>
    <property type="project" value="UniProtKB-KW"/>
</dbReference>
<dbReference type="InterPro" id="IPR006638">
    <property type="entry name" value="Elp3/MiaA/NifB-like_rSAM"/>
</dbReference>
<keyword evidence="3" id="KW-0004">4Fe-4S</keyword>
<dbReference type="InterPro" id="IPR002792">
    <property type="entry name" value="TRAM_dom"/>
</dbReference>
<evidence type="ECO:0000256" key="2">
    <source>
        <dbReference type="ARBA" id="ARBA00009815"/>
    </source>
</evidence>
<dbReference type="Pfam" id="PF01938">
    <property type="entry name" value="TRAM"/>
    <property type="match status" value="1"/>
</dbReference>
<evidence type="ECO:0000259" key="9">
    <source>
        <dbReference type="PROSITE" id="PS50926"/>
    </source>
</evidence>
<dbReference type="SFLD" id="SFLDG01061">
    <property type="entry name" value="methylthiotransferase"/>
    <property type="match status" value="2"/>
</dbReference>
<dbReference type="InterPro" id="IPR058240">
    <property type="entry name" value="rSAM_sf"/>
</dbReference>
<dbReference type="InterPro" id="IPR038135">
    <property type="entry name" value="Methylthiotransferase_N_sf"/>
</dbReference>
<dbReference type="Proteomes" id="UP001374584">
    <property type="component" value="Unassembled WGS sequence"/>
</dbReference>
<evidence type="ECO:0000256" key="7">
    <source>
        <dbReference type="ARBA" id="ARBA00023014"/>
    </source>
</evidence>
<dbReference type="PROSITE" id="PS50926">
    <property type="entry name" value="TRAM"/>
    <property type="match status" value="1"/>
</dbReference>
<dbReference type="PANTHER" id="PTHR43020">
    <property type="entry name" value="CDK5 REGULATORY SUBUNIT-ASSOCIATED PROTEIN 1"/>
    <property type="match status" value="1"/>
</dbReference>
<feature type="domain" description="MTTase N-terminal" evidence="10">
    <location>
        <begin position="146"/>
        <end position="275"/>
    </location>
</feature>
<dbReference type="NCBIfam" id="TIGR01574">
    <property type="entry name" value="miaB-methiolase"/>
    <property type="match status" value="1"/>
</dbReference>
<dbReference type="PROSITE" id="PS01278">
    <property type="entry name" value="MTTASE_RADICAL"/>
    <property type="match status" value="1"/>
</dbReference>
<dbReference type="SFLD" id="SFLDS00029">
    <property type="entry name" value="Radical_SAM"/>
    <property type="match status" value="2"/>
</dbReference>
<dbReference type="GO" id="GO:0046872">
    <property type="term" value="F:metal ion binding"/>
    <property type="evidence" value="ECO:0007669"/>
    <property type="project" value="UniProtKB-KW"/>
</dbReference>
<keyword evidence="4" id="KW-0949">S-adenosyl-L-methionine</keyword>
<dbReference type="InterPro" id="IPR013848">
    <property type="entry name" value="Methylthiotransferase_N"/>
</dbReference>
<evidence type="ECO:0000256" key="4">
    <source>
        <dbReference type="ARBA" id="ARBA00022691"/>
    </source>
</evidence>
<keyword evidence="5" id="KW-0479">Metal-binding</keyword>
<evidence type="ECO:0000256" key="3">
    <source>
        <dbReference type="ARBA" id="ARBA00022485"/>
    </source>
</evidence>
<dbReference type="CDD" id="cd01335">
    <property type="entry name" value="Radical_SAM"/>
    <property type="match status" value="1"/>
</dbReference>
<evidence type="ECO:0000313" key="13">
    <source>
        <dbReference type="Proteomes" id="UP001374584"/>
    </source>
</evidence>
<evidence type="ECO:0000313" key="12">
    <source>
        <dbReference type="EMBL" id="KAK7367339.1"/>
    </source>
</evidence>
<comment type="cofactor">
    <cofactor evidence="1">
        <name>[4Fe-4S] cluster</name>
        <dbReference type="ChEBI" id="CHEBI:49883"/>
    </cofactor>
</comment>
<dbReference type="SFLD" id="SFLDG01082">
    <property type="entry name" value="B12-binding_domain_containing"/>
    <property type="match status" value="1"/>
</dbReference>
<dbReference type="InterPro" id="IPR006463">
    <property type="entry name" value="MiaB_methiolase"/>
</dbReference>
<dbReference type="InterPro" id="IPR020612">
    <property type="entry name" value="Methylthiotransferase_CS"/>
</dbReference>
<name>A0AAN9RDL4_PHACN</name>
<dbReference type="InterPro" id="IPR007197">
    <property type="entry name" value="rSAM"/>
</dbReference>
<dbReference type="Pfam" id="PF04055">
    <property type="entry name" value="Radical_SAM"/>
    <property type="match status" value="1"/>
</dbReference>
<dbReference type="EMBL" id="JAYMYR010000004">
    <property type="protein sequence ID" value="KAK7367339.1"/>
    <property type="molecule type" value="Genomic_DNA"/>
</dbReference>
<sequence>MVFDDGEKYKFKCFCDRKDPIRHHNRANLIQNPTESESERERDMASSLSSVINQPHIAQRFKLHRPSSFATFTIFHHKRKHKHQYNVFSPHPYTSSPRSRPLNLIIASRTFSHSNTLRHHLIPQATLTASEAQPRLVPDAEVPPTGRIYHETYGCQMNVNDMEIVLSIMKKAGYSEVVSVPESAEIIFINTCAIRENAEQKVWQRLNYFWFLKRHWKSNVATGRAQSLCPPKVVVLGCMAERLKEKILDSDKMVDVVCGPDAYRDLPSLLEEVDYGQKGINTLLSLEETYADINPVRISKNSVTAFVSVMRGCNNMCSFCIVPFTRGRERSRPVESIVREVAELWKEGVKEVTLLGQNVNSYNDAAGSESEVESGSNWQLSEGFSSMAKVKKMGLRFSDLLDRLSSEFPEMRFRFTSPHPKDFPDELLYLMRDRHNICKLIHLPAQTGSSKVLERMRRGYTREAYLELVQKIRSIIPDVALSSDFICGFCGETEEEHSETLTLVNAVCYDMAFMFAYSMREKTHAHRNYVDDVPEEIKQRRLAELIETFRGSTGKCFDSQIGTTQLVLVEGPNRRAPDTELMGKSDKGHRVLFINMPIADREDVDTKRNPVVGDYVEVHITRSTRASLFGEALAITKLTSFYYNLNKEAVACSM</sequence>
<dbReference type="GO" id="GO:0060255">
    <property type="term" value="P:regulation of macromolecule metabolic process"/>
    <property type="evidence" value="ECO:0007669"/>
    <property type="project" value="UniProtKB-ARBA"/>
</dbReference>
<dbReference type="AlphaFoldDB" id="A0AAN9RDL4"/>
<keyword evidence="7" id="KW-0411">Iron-sulfur</keyword>
<dbReference type="SFLD" id="SFLDF00273">
    <property type="entry name" value="(dimethylallyl)adenosine_tRNA"/>
    <property type="match status" value="1"/>
</dbReference>
<dbReference type="Pfam" id="PF00919">
    <property type="entry name" value="UPF0004"/>
    <property type="match status" value="1"/>
</dbReference>
<keyword evidence="13" id="KW-1185">Reference proteome</keyword>
<evidence type="ECO:0000256" key="6">
    <source>
        <dbReference type="ARBA" id="ARBA00023004"/>
    </source>
</evidence>
<evidence type="ECO:0000256" key="8">
    <source>
        <dbReference type="SAM" id="MobiDB-lite"/>
    </source>
</evidence>
<dbReference type="PROSITE" id="PS51449">
    <property type="entry name" value="MTTASE_N"/>
    <property type="match status" value="1"/>
</dbReference>
<feature type="region of interest" description="Disordered" evidence="8">
    <location>
        <begin position="26"/>
        <end position="46"/>
    </location>
</feature>
<proteinExistence type="inferred from homology"/>
<dbReference type="InterPro" id="IPR005839">
    <property type="entry name" value="Methylthiotransferase"/>
</dbReference>
<evidence type="ECO:0000259" key="11">
    <source>
        <dbReference type="PROSITE" id="PS51918"/>
    </source>
</evidence>
<dbReference type="Gene3D" id="3.40.50.12160">
    <property type="entry name" value="Methylthiotransferase, N-terminal domain"/>
    <property type="match status" value="1"/>
</dbReference>
<dbReference type="Gene3D" id="3.80.30.20">
    <property type="entry name" value="tm_1862 like domain"/>
    <property type="match status" value="1"/>
</dbReference>